<evidence type="ECO:0000313" key="3">
    <source>
        <dbReference type="Proteomes" id="UP000271889"/>
    </source>
</evidence>
<feature type="compositionally biased region" description="Basic and acidic residues" evidence="1">
    <location>
        <begin position="35"/>
        <end position="45"/>
    </location>
</feature>
<reference evidence="2 3" key="1">
    <citation type="submission" date="2018-11" db="EMBL/GenBank/DDBJ databases">
        <authorList>
            <consortium name="Pathogen Informatics"/>
        </authorList>
    </citation>
    <scope>NUCLEOTIDE SEQUENCE [LARGE SCALE GENOMIC DNA]</scope>
</reference>
<gene>
    <name evidence="2" type="ORF">CGOC_LOCUS8126</name>
</gene>
<feature type="non-terminal residue" evidence="2">
    <location>
        <position position="131"/>
    </location>
</feature>
<feature type="compositionally biased region" description="Acidic residues" evidence="1">
    <location>
        <begin position="101"/>
        <end position="113"/>
    </location>
</feature>
<evidence type="ECO:0000313" key="2">
    <source>
        <dbReference type="EMBL" id="VDK83363.1"/>
    </source>
</evidence>
<dbReference type="AlphaFoldDB" id="A0A3P6TJK5"/>
<keyword evidence="3" id="KW-1185">Reference proteome</keyword>
<feature type="compositionally biased region" description="Basic and acidic residues" evidence="1">
    <location>
        <begin position="53"/>
        <end position="65"/>
    </location>
</feature>
<feature type="region of interest" description="Disordered" evidence="1">
    <location>
        <begin position="1"/>
        <end position="73"/>
    </location>
</feature>
<evidence type="ECO:0000256" key="1">
    <source>
        <dbReference type="SAM" id="MobiDB-lite"/>
    </source>
</evidence>
<dbReference type="EMBL" id="UYRV01029302">
    <property type="protein sequence ID" value="VDK83363.1"/>
    <property type="molecule type" value="Genomic_DNA"/>
</dbReference>
<dbReference type="Proteomes" id="UP000271889">
    <property type="component" value="Unassembled WGS sequence"/>
</dbReference>
<sequence length="131" mass="14082">MTDDDDLVDCDLFIASPTSDPEAHHLTDSPCSSGEGRKSSRDSSAEARSVITPEEKINAEKRELDEGVEPVVDDDPIEASELLENTEIPGTLAAASADICEDDGNRDEDDTLVVDDSFPIEASELLDNTES</sequence>
<organism evidence="2 3">
    <name type="scientific">Cylicostephanus goldi</name>
    <name type="common">Nematode worm</name>
    <dbReference type="NCBI Taxonomy" id="71465"/>
    <lineage>
        <taxon>Eukaryota</taxon>
        <taxon>Metazoa</taxon>
        <taxon>Ecdysozoa</taxon>
        <taxon>Nematoda</taxon>
        <taxon>Chromadorea</taxon>
        <taxon>Rhabditida</taxon>
        <taxon>Rhabditina</taxon>
        <taxon>Rhabditomorpha</taxon>
        <taxon>Strongyloidea</taxon>
        <taxon>Strongylidae</taxon>
        <taxon>Cylicostephanus</taxon>
    </lineage>
</organism>
<protein>
    <submittedName>
        <fullName evidence="2">Uncharacterized protein</fullName>
    </submittedName>
</protein>
<accession>A0A3P6TJK5</accession>
<proteinExistence type="predicted"/>
<feature type="region of interest" description="Disordered" evidence="1">
    <location>
        <begin position="101"/>
        <end position="131"/>
    </location>
</feature>
<name>A0A3P6TJK5_CYLGO</name>